<dbReference type="CDD" id="cd23835">
    <property type="entry name" value="DRWD-N_CENP-O"/>
    <property type="match status" value="1"/>
</dbReference>
<evidence type="ECO:0000313" key="11">
    <source>
        <dbReference type="Proteomes" id="UP000516260"/>
    </source>
</evidence>
<evidence type="ECO:0000256" key="6">
    <source>
        <dbReference type="ARBA" id="ARBA00023242"/>
    </source>
</evidence>
<evidence type="ECO:0000256" key="4">
    <source>
        <dbReference type="ARBA" id="ARBA00016395"/>
    </source>
</evidence>
<name>A0A4Z2BWS2_9TELE</name>
<dbReference type="PANTHER" id="PTHR14582:SF1">
    <property type="entry name" value="CENTROMERE PROTEIN O"/>
    <property type="match status" value="1"/>
</dbReference>
<dbReference type="CDD" id="cd23836">
    <property type="entry name" value="DRWD-C_CENP-O"/>
    <property type="match status" value="1"/>
</dbReference>
<keyword evidence="7" id="KW-0137">Centromere</keyword>
<keyword evidence="8" id="KW-0175">Coiled coil</keyword>
<organism evidence="10 11">
    <name type="scientific">Takifugu bimaculatus</name>
    <dbReference type="NCBI Taxonomy" id="433685"/>
    <lineage>
        <taxon>Eukaryota</taxon>
        <taxon>Metazoa</taxon>
        <taxon>Chordata</taxon>
        <taxon>Craniata</taxon>
        <taxon>Vertebrata</taxon>
        <taxon>Euteleostomi</taxon>
        <taxon>Actinopterygii</taxon>
        <taxon>Neopterygii</taxon>
        <taxon>Teleostei</taxon>
        <taxon>Neoteleostei</taxon>
        <taxon>Acanthomorphata</taxon>
        <taxon>Eupercaria</taxon>
        <taxon>Tetraodontiformes</taxon>
        <taxon>Tetradontoidea</taxon>
        <taxon>Tetraodontidae</taxon>
        <taxon>Takifugu</taxon>
    </lineage>
</organism>
<dbReference type="InterPro" id="IPR018464">
    <property type="entry name" value="CENP-O"/>
</dbReference>
<evidence type="ECO:0000256" key="5">
    <source>
        <dbReference type="ARBA" id="ARBA00022454"/>
    </source>
</evidence>
<dbReference type="Proteomes" id="UP000516260">
    <property type="component" value="Chromosome 18"/>
</dbReference>
<dbReference type="GO" id="GO:0031511">
    <property type="term" value="C:Mis6-Sim4 complex"/>
    <property type="evidence" value="ECO:0007669"/>
    <property type="project" value="TreeGrafter"/>
</dbReference>
<dbReference type="GO" id="GO:0005634">
    <property type="term" value="C:nucleus"/>
    <property type="evidence" value="ECO:0007669"/>
    <property type="project" value="UniProtKB-SubCell"/>
</dbReference>
<keyword evidence="11" id="KW-1185">Reference proteome</keyword>
<feature type="coiled-coil region" evidence="8">
    <location>
        <begin position="31"/>
        <end position="58"/>
    </location>
</feature>
<evidence type="ECO:0000256" key="3">
    <source>
        <dbReference type="ARBA" id="ARBA00007321"/>
    </source>
</evidence>
<protein>
    <recommendedName>
        <fullName evidence="4">Centromere protein O</fullName>
    </recommendedName>
</protein>
<dbReference type="PANTHER" id="PTHR14582">
    <property type="entry name" value="INNER KINETOCHORE SUBUNIT MAL2"/>
    <property type="match status" value="1"/>
</dbReference>
<comment type="caution">
    <text evidence="10">The sequence shown here is derived from an EMBL/GenBank/DDBJ whole genome shotgun (WGS) entry which is preliminary data.</text>
</comment>
<dbReference type="AlphaFoldDB" id="A0A4Z2BWS2"/>
<reference evidence="10 11" key="1">
    <citation type="submission" date="2019-04" db="EMBL/GenBank/DDBJ databases">
        <title>The sequence and de novo assembly of Takifugu bimaculatus genome using PacBio and Hi-C technologies.</title>
        <authorList>
            <person name="Xu P."/>
            <person name="Liu B."/>
            <person name="Zhou Z."/>
        </authorList>
    </citation>
    <scope>NUCLEOTIDE SEQUENCE [LARGE SCALE GENOMIC DNA]</scope>
    <source>
        <strain evidence="10">TB-2018</strain>
        <tissue evidence="10">Muscle</tissue>
    </source>
</reference>
<evidence type="ECO:0000256" key="1">
    <source>
        <dbReference type="ARBA" id="ARBA00004123"/>
    </source>
</evidence>
<dbReference type="EMBL" id="SWLE01000010">
    <property type="protein sequence ID" value="TNM95830.1"/>
    <property type="molecule type" value="Genomic_DNA"/>
</dbReference>
<evidence type="ECO:0000313" key="10">
    <source>
        <dbReference type="EMBL" id="TNM95830.1"/>
    </source>
</evidence>
<comment type="subcellular location">
    <subcellularLocation>
        <location evidence="2">Chromosome</location>
        <location evidence="2">Centromere</location>
    </subcellularLocation>
    <subcellularLocation>
        <location evidence="1">Nucleus</location>
    </subcellularLocation>
</comment>
<gene>
    <name evidence="10" type="ORF">fugu_016913</name>
</gene>
<proteinExistence type="inferred from homology"/>
<evidence type="ECO:0000256" key="2">
    <source>
        <dbReference type="ARBA" id="ARBA00004584"/>
    </source>
</evidence>
<evidence type="ECO:0000256" key="8">
    <source>
        <dbReference type="SAM" id="Coils"/>
    </source>
</evidence>
<evidence type="ECO:0000256" key="9">
    <source>
        <dbReference type="SAM" id="MobiDB-lite"/>
    </source>
</evidence>
<evidence type="ECO:0000256" key="7">
    <source>
        <dbReference type="ARBA" id="ARBA00023328"/>
    </source>
</evidence>
<keyword evidence="6" id="KW-0539">Nucleus</keyword>
<keyword evidence="5" id="KW-0158">Chromosome</keyword>
<accession>A0A4Z2BWS2</accession>
<sequence>MEESSMIGVLGHLSVLEDQARKRKTPQQGRLKELKDKVEALKIQRDRLVAEIEIHKKLQKLRSSMDQESTQEAKETVEEMGEDPDSQVLQQMAKYSQLKDLLYAHHITGGYNLVKTRQGKGVCISLATAYNGVFFETYNLELNLRPIIKISRHNIPPFIPLKRLEEDSNFQTDLMVFLDTLSQHLNAYVGRKEQLRLVKVHHQSVEVMESNALCSILVLMFTIPRVKMTVLCMLDYSDHTSCFPKRVSLESEDMSLPESEEWKKNCRLLMETPVHQALSAMRRMGSIV</sequence>
<feature type="region of interest" description="Disordered" evidence="9">
    <location>
        <begin position="63"/>
        <end position="84"/>
    </location>
</feature>
<dbReference type="Pfam" id="PF09496">
    <property type="entry name" value="CENP-O"/>
    <property type="match status" value="1"/>
</dbReference>
<comment type="similarity">
    <text evidence="3">Belongs to the CENP-O/MCM21 family.</text>
</comment>